<dbReference type="STRING" id="6526.A0A2C9KRE7"/>
<evidence type="ECO:0000313" key="2">
    <source>
        <dbReference type="EnsemblMetazoa" id="BGLB022690-PA"/>
    </source>
</evidence>
<accession>A0A2C9KRE7</accession>
<reference evidence="2" key="1">
    <citation type="submission" date="2020-05" db="UniProtKB">
        <authorList>
            <consortium name="EnsemblMetazoa"/>
        </authorList>
    </citation>
    <scope>IDENTIFICATION</scope>
    <source>
        <strain evidence="2">BB02</strain>
    </source>
</reference>
<dbReference type="Proteomes" id="UP000076420">
    <property type="component" value="Unassembled WGS sequence"/>
</dbReference>
<feature type="compositionally biased region" description="Low complexity" evidence="1">
    <location>
        <begin position="24"/>
        <end position="33"/>
    </location>
</feature>
<evidence type="ECO:0008006" key="4">
    <source>
        <dbReference type="Google" id="ProtNLM"/>
    </source>
</evidence>
<dbReference type="VEuPathDB" id="VectorBase:BGLAX_037821"/>
<dbReference type="VEuPathDB" id="VectorBase:BGLB022690"/>
<dbReference type="EnsemblMetazoa" id="BGLB022690-RA">
    <property type="protein sequence ID" value="BGLB022690-PA"/>
    <property type="gene ID" value="BGLB022690"/>
</dbReference>
<dbReference type="InterPro" id="IPR025633">
    <property type="entry name" value="DUF4291"/>
</dbReference>
<dbReference type="PANTHER" id="PTHR38567:SF1">
    <property type="entry name" value="DUF4291 DOMAIN-CONTAINING PROTEIN"/>
    <property type="match status" value="1"/>
</dbReference>
<protein>
    <recommendedName>
        <fullName evidence="4">DUF4291 domain-containing protein</fullName>
    </recommendedName>
</protein>
<dbReference type="KEGG" id="bgt:106060800"/>
<dbReference type="OrthoDB" id="413653at2759"/>
<evidence type="ECO:0000256" key="1">
    <source>
        <dbReference type="SAM" id="MobiDB-lite"/>
    </source>
</evidence>
<evidence type="ECO:0000313" key="3">
    <source>
        <dbReference type="Proteomes" id="UP000076420"/>
    </source>
</evidence>
<name>A0A2C9KRE7_BIOGL</name>
<dbReference type="PANTHER" id="PTHR38567">
    <property type="entry name" value="DUF4291 DOMAIN-CONTAINING PROTEIN"/>
    <property type="match status" value="1"/>
</dbReference>
<feature type="region of interest" description="Disordered" evidence="1">
    <location>
        <begin position="1"/>
        <end position="33"/>
    </location>
</feature>
<dbReference type="AlphaFoldDB" id="A0A2C9KRE7"/>
<proteinExistence type="predicted"/>
<sequence>MSLKDVTQPKINENASEGGATAGSISDSQNSDSWSFKKENYSKQLKSWPHTGRHILAHYDESSIVVYQAYKASIAEFAVQNQRFGGPHFSFDRMSWIKTSFMWMMYRSGWAQKDHQEHVLAIQISRKGFDAILSKAYTMMKQKAARLETKDIEVRLQWDPDHDPHGEKLTRKAIQLGLKGKTLLDFATTYICAIHDITDYVHEQYQVLETRGVQDLETPSEQIYIPGDPKICELLDLDVQDNSKS</sequence>
<gene>
    <name evidence="2" type="primary">106060800</name>
</gene>
<dbReference type="Pfam" id="PF14124">
    <property type="entry name" value="DUF4291"/>
    <property type="match status" value="1"/>
</dbReference>
<organism evidence="2 3">
    <name type="scientific">Biomphalaria glabrata</name>
    <name type="common">Bloodfluke planorb</name>
    <name type="synonym">Freshwater snail</name>
    <dbReference type="NCBI Taxonomy" id="6526"/>
    <lineage>
        <taxon>Eukaryota</taxon>
        <taxon>Metazoa</taxon>
        <taxon>Spiralia</taxon>
        <taxon>Lophotrochozoa</taxon>
        <taxon>Mollusca</taxon>
        <taxon>Gastropoda</taxon>
        <taxon>Heterobranchia</taxon>
        <taxon>Euthyneura</taxon>
        <taxon>Panpulmonata</taxon>
        <taxon>Hygrophila</taxon>
        <taxon>Lymnaeoidea</taxon>
        <taxon>Planorbidae</taxon>
        <taxon>Biomphalaria</taxon>
    </lineage>
</organism>